<accession>A0AB32ZYJ2</accession>
<name>A0AB32ZYJ2_ALTME</name>
<dbReference type="KEGG" id="amg:AMEC673_08985"/>
<dbReference type="Proteomes" id="UP000006296">
    <property type="component" value="Chromosome"/>
</dbReference>
<dbReference type="AlphaFoldDB" id="A0AB32ZYJ2"/>
<dbReference type="RefSeq" id="WP_014976466.1">
    <property type="nucleotide sequence ID" value="NC_018678.1"/>
</dbReference>
<sequence length="179" mass="21023">MRETLSQRSWEWIKKQPDFHSTDLARAMKVPMPKIKTVMDEFVRNKYVKAVNKSAKPYVYEATGKEPSFNRSRPNPHPKANARQRIWQAIRFLNSQFTVEEVQAAASTSRQNVTRFISDLVKYRYVVKTRNQRSKGLQTGPRVCKYLLIENTGHKYPVIKKSGLWDQNLKQLVKPDKER</sequence>
<evidence type="ECO:0000313" key="1">
    <source>
        <dbReference type="EMBL" id="AFT74491.1"/>
    </source>
</evidence>
<gene>
    <name evidence="1" type="ordered locus">AMEC673_08985</name>
</gene>
<evidence type="ECO:0000313" key="2">
    <source>
        <dbReference type="Proteomes" id="UP000006296"/>
    </source>
</evidence>
<proteinExistence type="predicted"/>
<dbReference type="EMBL" id="CP003844">
    <property type="protein sequence ID" value="AFT74491.1"/>
    <property type="molecule type" value="Genomic_DNA"/>
</dbReference>
<organism evidence="1 2">
    <name type="scientific">Alteromonas macleodii (strain English Channel 673)</name>
    <dbReference type="NCBI Taxonomy" id="1004788"/>
    <lineage>
        <taxon>Bacteria</taxon>
        <taxon>Pseudomonadati</taxon>
        <taxon>Pseudomonadota</taxon>
        <taxon>Gammaproteobacteria</taxon>
        <taxon>Alteromonadales</taxon>
        <taxon>Alteromonadaceae</taxon>
        <taxon>Alteromonas/Salinimonas group</taxon>
        <taxon>Alteromonas</taxon>
    </lineage>
</organism>
<protein>
    <submittedName>
        <fullName evidence="1">Uncharacterized protein</fullName>
    </submittedName>
</protein>
<reference evidence="2" key="1">
    <citation type="journal article" date="2012" name="Sci. Rep.">
        <title>Genomes of surface isolates of Alteromonas macleodii: the life of a widespread marine opportunistic copiotroph.</title>
        <authorList>
            <person name="Lopez-Perez M."/>
            <person name="Gonzaga A."/>
            <person name="Martin-Cuadrado A.B."/>
            <person name="Onyshchenko O."/>
            <person name="Ghavidel A."/>
            <person name="Ghai R."/>
            <person name="Rodriguez-Valera F."/>
        </authorList>
    </citation>
    <scope>NUCLEOTIDE SEQUENCE [LARGE SCALE GENOMIC DNA]</scope>
    <source>
        <strain evidence="2">English Channel 673</strain>
    </source>
</reference>